<gene>
    <name evidence="4" type="ORF">GCM10011583_09890</name>
</gene>
<feature type="compositionally biased region" description="Basic and acidic residues" evidence="1">
    <location>
        <begin position="181"/>
        <end position="196"/>
    </location>
</feature>
<dbReference type="EMBL" id="BMMV01000002">
    <property type="protein sequence ID" value="GGJ80408.1"/>
    <property type="molecule type" value="Genomic_DNA"/>
</dbReference>
<feature type="transmembrane region" description="Helical" evidence="2">
    <location>
        <begin position="37"/>
        <end position="60"/>
    </location>
</feature>
<reference evidence="5" key="1">
    <citation type="journal article" date="2019" name="Int. J. Syst. Evol. Microbiol.">
        <title>The Global Catalogue of Microorganisms (GCM) 10K type strain sequencing project: providing services to taxonomists for standard genome sequencing and annotation.</title>
        <authorList>
            <consortium name="The Broad Institute Genomics Platform"/>
            <consortium name="The Broad Institute Genome Sequencing Center for Infectious Disease"/>
            <person name="Wu L."/>
            <person name="Ma J."/>
        </authorList>
    </citation>
    <scope>NUCLEOTIDE SEQUENCE [LARGE SCALE GENOMIC DNA]</scope>
    <source>
        <strain evidence="5">CGMCC 4.7275</strain>
    </source>
</reference>
<dbReference type="Pfam" id="PF01556">
    <property type="entry name" value="DnaJ_C"/>
    <property type="match status" value="1"/>
</dbReference>
<keyword evidence="5" id="KW-1185">Reference proteome</keyword>
<dbReference type="Proteomes" id="UP000660265">
    <property type="component" value="Unassembled WGS sequence"/>
</dbReference>
<organism evidence="4 5">
    <name type="scientific">Streptomyces camponoticapitis</name>
    <dbReference type="NCBI Taxonomy" id="1616125"/>
    <lineage>
        <taxon>Bacteria</taxon>
        <taxon>Bacillati</taxon>
        <taxon>Actinomycetota</taxon>
        <taxon>Actinomycetes</taxon>
        <taxon>Kitasatosporales</taxon>
        <taxon>Streptomycetaceae</taxon>
        <taxon>Streptomyces</taxon>
    </lineage>
</organism>
<protein>
    <recommendedName>
        <fullName evidence="3">Chaperone DnaJ C-terminal domain-containing protein</fullName>
    </recommendedName>
</protein>
<sequence length="345" mass="36591">MDNGPSSARYLALVLGFVTFAFSASLLLTDVPAPGKWLGAGIGMAGGAAVFAGACVQSAWSARYGKPRPVRASVTLTGDEARQGAVRTVSFKARTRCAGCDGTGRSGPSSCRRCRGSGLGTFGQHARRIQVPAGVRDHSELTVRSMGAPGGRQNPNGDLLLAVRISGSRREKPTGQPTRTAGHEGRDPRIRRPHERSVSDDAFLVTVVTTPGPSGPGPDPAPEVRAVGPVTVRNRQGDSEFAVTSSGMVVRDKWPRPGGGARWKIRVDLRWDDIVGLGFDYGSHDSVVSLWAVSASSGQRQHIVDARDFTRSQWDELARSTAPLTNGRLAIDLTQLDHPGTPRDA</sequence>
<keyword evidence="2" id="KW-1133">Transmembrane helix</keyword>
<evidence type="ECO:0000256" key="2">
    <source>
        <dbReference type="SAM" id="Phobius"/>
    </source>
</evidence>
<dbReference type="SUPFAM" id="SSF49493">
    <property type="entry name" value="HSP40/DnaJ peptide-binding domain"/>
    <property type="match status" value="1"/>
</dbReference>
<dbReference type="Gene3D" id="2.60.260.20">
    <property type="entry name" value="Urease metallochaperone UreE, N-terminal domain"/>
    <property type="match status" value="1"/>
</dbReference>
<name>A0ABQ2E032_9ACTN</name>
<evidence type="ECO:0000313" key="4">
    <source>
        <dbReference type="EMBL" id="GGJ80408.1"/>
    </source>
</evidence>
<accession>A0ABQ2E032</accession>
<proteinExistence type="predicted"/>
<keyword evidence="2" id="KW-0812">Transmembrane</keyword>
<evidence type="ECO:0000259" key="3">
    <source>
        <dbReference type="Pfam" id="PF01556"/>
    </source>
</evidence>
<dbReference type="InterPro" id="IPR002939">
    <property type="entry name" value="DnaJ_C"/>
</dbReference>
<evidence type="ECO:0000313" key="5">
    <source>
        <dbReference type="Proteomes" id="UP000660265"/>
    </source>
</evidence>
<feature type="region of interest" description="Disordered" evidence="1">
    <location>
        <begin position="166"/>
        <end position="196"/>
    </location>
</feature>
<feature type="domain" description="Chaperone DnaJ C-terminal" evidence="3">
    <location>
        <begin position="71"/>
        <end position="165"/>
    </location>
</feature>
<keyword evidence="2" id="KW-0472">Membrane</keyword>
<evidence type="ECO:0000256" key="1">
    <source>
        <dbReference type="SAM" id="MobiDB-lite"/>
    </source>
</evidence>
<dbReference type="InterPro" id="IPR008971">
    <property type="entry name" value="HSP40/DnaJ_pept-bd"/>
</dbReference>
<comment type="caution">
    <text evidence="4">The sequence shown here is derived from an EMBL/GenBank/DDBJ whole genome shotgun (WGS) entry which is preliminary data.</text>
</comment>